<keyword evidence="8" id="KW-1185">Reference proteome</keyword>
<evidence type="ECO:0000256" key="4">
    <source>
        <dbReference type="RuleBase" id="RU280818"/>
    </source>
</evidence>
<keyword evidence="2 4" id="KW-0677">Repeat</keyword>
<proteinExistence type="inferred from homology"/>
<dbReference type="InterPro" id="IPR015048">
    <property type="entry name" value="DUF1899"/>
</dbReference>
<reference evidence="7 8" key="1">
    <citation type="submission" date="2022-01" db="EMBL/GenBank/DDBJ databases">
        <title>A high-quality chromosome-level genome assembly of rohu carp, Labeo rohita.</title>
        <authorList>
            <person name="Arick M.A. II"/>
            <person name="Hsu C.-Y."/>
            <person name="Magbanua Z."/>
            <person name="Pechanova O."/>
            <person name="Grover C."/>
            <person name="Miller E."/>
            <person name="Thrash A."/>
            <person name="Ezzel L."/>
            <person name="Alam S."/>
            <person name="Benzie J."/>
            <person name="Hamilton M."/>
            <person name="Karsi A."/>
            <person name="Lawrence M.L."/>
            <person name="Peterson D.G."/>
        </authorList>
    </citation>
    <scope>NUCLEOTIDE SEQUENCE [LARGE SCALE GENOMIC DNA]</scope>
    <source>
        <strain evidence="8">BAU-BD-2019</strain>
        <tissue evidence="7">Blood</tissue>
    </source>
</reference>
<keyword evidence="1 3" id="KW-0853">WD repeat</keyword>
<feature type="domain" description="DUF1899" evidence="6">
    <location>
        <begin position="8"/>
        <end position="67"/>
    </location>
</feature>
<keyword evidence="5" id="KW-0175">Coiled coil</keyword>
<dbReference type="InterPro" id="IPR036322">
    <property type="entry name" value="WD40_repeat_dom_sf"/>
</dbReference>
<evidence type="ECO:0000256" key="2">
    <source>
        <dbReference type="ARBA" id="ARBA00022737"/>
    </source>
</evidence>
<organism evidence="7 8">
    <name type="scientific">Labeo rohita</name>
    <name type="common">Indian major carp</name>
    <name type="synonym">Cyprinus rohita</name>
    <dbReference type="NCBI Taxonomy" id="84645"/>
    <lineage>
        <taxon>Eukaryota</taxon>
        <taxon>Metazoa</taxon>
        <taxon>Chordata</taxon>
        <taxon>Craniata</taxon>
        <taxon>Vertebrata</taxon>
        <taxon>Euteleostomi</taxon>
        <taxon>Actinopterygii</taxon>
        <taxon>Neopterygii</taxon>
        <taxon>Teleostei</taxon>
        <taxon>Ostariophysi</taxon>
        <taxon>Cypriniformes</taxon>
        <taxon>Cyprinidae</taxon>
        <taxon>Labeoninae</taxon>
        <taxon>Labeonini</taxon>
        <taxon>Labeo</taxon>
    </lineage>
</organism>
<evidence type="ECO:0000256" key="3">
    <source>
        <dbReference type="PROSITE-ProRule" id="PRU00221"/>
    </source>
</evidence>
<gene>
    <name evidence="7" type="ORF">H4Q32_026791</name>
</gene>
<evidence type="ECO:0000313" key="7">
    <source>
        <dbReference type="EMBL" id="KAI2643833.1"/>
    </source>
</evidence>
<dbReference type="EMBL" id="JACTAM010002727">
    <property type="protein sequence ID" value="KAI2643833.1"/>
    <property type="molecule type" value="Genomic_DNA"/>
</dbReference>
<dbReference type="SMART" id="SM00320">
    <property type="entry name" value="WD40"/>
    <property type="match status" value="3"/>
</dbReference>
<comment type="similarity">
    <text evidence="4">Belongs to the WD repeat coronin family.</text>
</comment>
<dbReference type="Gene3D" id="2.130.10.10">
    <property type="entry name" value="YVTN repeat-like/Quinoprotein amine dehydrogenase"/>
    <property type="match status" value="2"/>
</dbReference>
<evidence type="ECO:0000313" key="8">
    <source>
        <dbReference type="Proteomes" id="UP000830375"/>
    </source>
</evidence>
<dbReference type="Proteomes" id="UP000830375">
    <property type="component" value="Unassembled WGS sequence"/>
</dbReference>
<dbReference type="PANTHER" id="PTHR10856">
    <property type="entry name" value="CORONIN"/>
    <property type="match status" value="1"/>
</dbReference>
<dbReference type="SMART" id="SM01166">
    <property type="entry name" value="DUF1899"/>
    <property type="match status" value="1"/>
</dbReference>
<dbReference type="SMART" id="SM01167">
    <property type="entry name" value="DUF1900"/>
    <property type="match status" value="2"/>
</dbReference>
<dbReference type="InterPro" id="IPR001680">
    <property type="entry name" value="WD40_rpt"/>
</dbReference>
<accession>A0ABQ8KZE9</accession>
<evidence type="ECO:0000256" key="1">
    <source>
        <dbReference type="ARBA" id="ARBA00022574"/>
    </source>
</evidence>
<dbReference type="InterPro" id="IPR015943">
    <property type="entry name" value="WD40/YVTN_repeat-like_dom_sf"/>
</dbReference>
<feature type="coiled-coil region" evidence="5">
    <location>
        <begin position="813"/>
        <end position="840"/>
    </location>
</feature>
<feature type="repeat" description="WD" evidence="3">
    <location>
        <begin position="197"/>
        <end position="238"/>
    </location>
</feature>
<name>A0ABQ8KZE9_LABRO</name>
<dbReference type="InterPro" id="IPR024977">
    <property type="entry name" value="Apc4-like_WD40_dom"/>
</dbReference>
<dbReference type="Pfam" id="PF08953">
    <property type="entry name" value="DUF1899"/>
    <property type="match status" value="1"/>
</dbReference>
<sequence length="845" mass="94289">MSQRHSCVTFHHVIGKAAVKGRCYHGLSITRSVQDNQFCAVNPRFIAVVTECTGGGAFVVISVRHTGRVSPLHARVCGHSAPVLDVKWDPFNDLRVASCSEDCTVSFHGDVFRCAVHMVSMTAAVVCVCVQVKVWDIPPNGLKADLKTPSKDLSAHSRRVSIIEWHPTARDLLLSSAYDCRVLVWRLDCAEVPVCVINTHSELVLCLSFNADGSLLAAACKDKKIRIIEPRTGRVLQEFGCRSHKVSRVLFLWDLKMLEDLDGGSGVIFPFYDADTHMLYLAGKGDANIRYYAVSAVKPYVHFLSEYRSPCPQRGLGVMPKRGLNTSACEIFRFYRLLAVKDLLEPLSFCVPRKVRVQLRTSEREEPVCVTLCVTGVCLWEEPASGLGDYVWEESVFKGGACVWRRRLYVWEESVYGRGLCLGEETLCVGGACIWVRCLWGRSRLWEESYLGRSLRLEEETLCVGGVCVWEGSLCVGRSLWEGLCLGEETLCVGGACIWGGACVWGRRLYVWEELASGLGVCGGGVVCGRSLIWVREEPAFGLGDYVWEESVFKGGACVWRRRLYVWEESVFKGGACVWRRRLYVWEESLFKGGACVWGRRLYVWEELASGLGVCGGGVVCGRSLIWVREEPAFGGGDLVTLCVEGICLRRSLCLGEVTLCVGGVCVNGRSLHLRLICTKTVSVHQSEGFQEDIYPMTAANEPAMTPDEWLMGQNKGPLLMSLRPAAEALGTCPSETETAADQDAEQPPDIIADLQDWTEDDTQSHDWISSRFGLSRGKAPAPETEVRRLSARLSNVIFLRSEVVPLRQQEEIQHLQEQLKQRDERIRQLELELMNTRKHMRASF</sequence>
<dbReference type="PANTHER" id="PTHR10856:SF2">
    <property type="entry name" value="CORONIN-2A"/>
    <property type="match status" value="1"/>
</dbReference>
<comment type="caution">
    <text evidence="7">The sequence shown here is derived from an EMBL/GenBank/DDBJ whole genome shotgun (WGS) entry which is preliminary data.</text>
</comment>
<dbReference type="PROSITE" id="PS50082">
    <property type="entry name" value="WD_REPEATS_2"/>
    <property type="match status" value="2"/>
</dbReference>
<dbReference type="Pfam" id="PF16300">
    <property type="entry name" value="WD40_4"/>
    <property type="match status" value="1"/>
</dbReference>
<dbReference type="InterPro" id="IPR015505">
    <property type="entry name" value="Coronin"/>
</dbReference>
<evidence type="ECO:0000259" key="6">
    <source>
        <dbReference type="SMART" id="SM01166"/>
    </source>
</evidence>
<protein>
    <recommendedName>
        <fullName evidence="4">Coronin</fullName>
    </recommendedName>
</protein>
<dbReference type="Pfam" id="PF00400">
    <property type="entry name" value="WD40"/>
    <property type="match status" value="1"/>
</dbReference>
<feature type="repeat" description="WD" evidence="3">
    <location>
        <begin position="153"/>
        <end position="188"/>
    </location>
</feature>
<dbReference type="SUPFAM" id="SSF50978">
    <property type="entry name" value="WD40 repeat-like"/>
    <property type="match status" value="1"/>
</dbReference>
<evidence type="ECO:0000256" key="5">
    <source>
        <dbReference type="SAM" id="Coils"/>
    </source>
</evidence>
<dbReference type="Pfam" id="PF12894">
    <property type="entry name" value="ANAPC4_WD40"/>
    <property type="match status" value="1"/>
</dbReference>